<dbReference type="AlphaFoldDB" id="A0A9P8RRA5"/>
<dbReference type="GO" id="GO:0016998">
    <property type="term" value="P:cell wall macromolecule catabolic process"/>
    <property type="evidence" value="ECO:0007669"/>
    <property type="project" value="InterPro"/>
</dbReference>
<dbReference type="EMBL" id="JAGHQM010000356">
    <property type="protein sequence ID" value="KAH0562408.1"/>
    <property type="molecule type" value="Genomic_DNA"/>
</dbReference>
<comment type="caution">
    <text evidence="3">The sequence shown here is derived from an EMBL/GenBank/DDBJ whole genome shotgun (WGS) entry which is preliminary data.</text>
</comment>
<evidence type="ECO:0000313" key="3">
    <source>
        <dbReference type="EMBL" id="KAH0562408.1"/>
    </source>
</evidence>
<sequence>MNDQLDRNLFLSQNQFDALCSFGYNGGPERFNHIVGFINDGHYTAAFKYMKTIEDRPLVKMRRYMEINLFNS</sequence>
<keyword evidence="2" id="KW-0081">Bacteriolytic enzyme</keyword>
<dbReference type="Pfam" id="PF00959">
    <property type="entry name" value="Phage_lysozyme"/>
    <property type="match status" value="1"/>
</dbReference>
<dbReference type="GO" id="GO:0003796">
    <property type="term" value="F:lysozyme activity"/>
    <property type="evidence" value="ECO:0007669"/>
    <property type="project" value="InterPro"/>
</dbReference>
<organism evidence="3 4">
    <name type="scientific">Trichoglossum hirsutum</name>
    <dbReference type="NCBI Taxonomy" id="265104"/>
    <lineage>
        <taxon>Eukaryota</taxon>
        <taxon>Fungi</taxon>
        <taxon>Dikarya</taxon>
        <taxon>Ascomycota</taxon>
        <taxon>Pezizomycotina</taxon>
        <taxon>Geoglossomycetes</taxon>
        <taxon>Geoglossales</taxon>
        <taxon>Geoglossaceae</taxon>
        <taxon>Trichoglossum</taxon>
    </lineage>
</organism>
<dbReference type="InterPro" id="IPR002196">
    <property type="entry name" value="Glyco_hydro_24"/>
</dbReference>
<evidence type="ECO:0000313" key="4">
    <source>
        <dbReference type="Proteomes" id="UP000750711"/>
    </source>
</evidence>
<keyword evidence="1" id="KW-0929">Antimicrobial</keyword>
<dbReference type="GO" id="GO:0042742">
    <property type="term" value="P:defense response to bacterium"/>
    <property type="evidence" value="ECO:0007669"/>
    <property type="project" value="UniProtKB-KW"/>
</dbReference>
<gene>
    <name evidence="3" type="ORF">GP486_002901</name>
</gene>
<dbReference type="InterPro" id="IPR023347">
    <property type="entry name" value="Lysozyme_dom_sf"/>
</dbReference>
<protein>
    <recommendedName>
        <fullName evidence="5">Lysozyme</fullName>
    </recommendedName>
</protein>
<dbReference type="Proteomes" id="UP000750711">
    <property type="component" value="Unassembled WGS sequence"/>
</dbReference>
<proteinExistence type="predicted"/>
<keyword evidence="4" id="KW-1185">Reference proteome</keyword>
<name>A0A9P8RRA5_9PEZI</name>
<evidence type="ECO:0008006" key="5">
    <source>
        <dbReference type="Google" id="ProtNLM"/>
    </source>
</evidence>
<accession>A0A9P8RRA5</accession>
<dbReference type="Gene3D" id="1.10.530.40">
    <property type="match status" value="1"/>
</dbReference>
<dbReference type="SUPFAM" id="SSF53955">
    <property type="entry name" value="Lysozyme-like"/>
    <property type="match status" value="1"/>
</dbReference>
<dbReference type="GO" id="GO:0031640">
    <property type="term" value="P:killing of cells of another organism"/>
    <property type="evidence" value="ECO:0007669"/>
    <property type="project" value="UniProtKB-KW"/>
</dbReference>
<evidence type="ECO:0000256" key="2">
    <source>
        <dbReference type="ARBA" id="ARBA00022638"/>
    </source>
</evidence>
<reference evidence="3" key="1">
    <citation type="submission" date="2021-03" db="EMBL/GenBank/DDBJ databases">
        <title>Comparative genomics and phylogenomic investigation of the class Geoglossomycetes provide insights into ecological specialization and systematics.</title>
        <authorList>
            <person name="Melie T."/>
            <person name="Pirro S."/>
            <person name="Miller A.N."/>
            <person name="Quandt A."/>
        </authorList>
    </citation>
    <scope>NUCLEOTIDE SEQUENCE</scope>
    <source>
        <strain evidence="3">CAQ_001_2017</strain>
    </source>
</reference>
<dbReference type="InterPro" id="IPR023346">
    <property type="entry name" value="Lysozyme-like_dom_sf"/>
</dbReference>
<dbReference type="GO" id="GO:0009253">
    <property type="term" value="P:peptidoglycan catabolic process"/>
    <property type="evidence" value="ECO:0007669"/>
    <property type="project" value="InterPro"/>
</dbReference>
<evidence type="ECO:0000256" key="1">
    <source>
        <dbReference type="ARBA" id="ARBA00022529"/>
    </source>
</evidence>